<feature type="compositionally biased region" description="Polar residues" evidence="2">
    <location>
        <begin position="11"/>
        <end position="26"/>
    </location>
</feature>
<feature type="compositionally biased region" description="Polar residues" evidence="2">
    <location>
        <begin position="1104"/>
        <end position="1118"/>
    </location>
</feature>
<feature type="region of interest" description="Disordered" evidence="2">
    <location>
        <begin position="1238"/>
        <end position="1290"/>
    </location>
</feature>
<evidence type="ECO:0000313" key="4">
    <source>
        <dbReference type="Proteomes" id="UP001295684"/>
    </source>
</evidence>
<feature type="compositionally biased region" description="Basic and acidic residues" evidence="2">
    <location>
        <begin position="888"/>
        <end position="897"/>
    </location>
</feature>
<evidence type="ECO:0000256" key="2">
    <source>
        <dbReference type="SAM" id="MobiDB-lite"/>
    </source>
</evidence>
<feature type="compositionally biased region" description="Polar residues" evidence="2">
    <location>
        <begin position="1278"/>
        <end position="1290"/>
    </location>
</feature>
<feature type="compositionally biased region" description="Basic residues" evidence="2">
    <location>
        <begin position="1"/>
        <end position="10"/>
    </location>
</feature>
<evidence type="ECO:0000256" key="1">
    <source>
        <dbReference type="SAM" id="Coils"/>
    </source>
</evidence>
<comment type="caution">
    <text evidence="3">The sequence shown here is derived from an EMBL/GenBank/DDBJ whole genome shotgun (WGS) entry which is preliminary data.</text>
</comment>
<feature type="coiled-coil region" evidence="1">
    <location>
        <begin position="813"/>
        <end position="861"/>
    </location>
</feature>
<protein>
    <submittedName>
        <fullName evidence="3">Uncharacterized protein</fullName>
    </submittedName>
</protein>
<feature type="region of interest" description="Disordered" evidence="2">
    <location>
        <begin position="1104"/>
        <end position="1123"/>
    </location>
</feature>
<proteinExistence type="predicted"/>
<dbReference type="Proteomes" id="UP001295684">
    <property type="component" value="Unassembled WGS sequence"/>
</dbReference>
<feature type="region of interest" description="Disordered" evidence="2">
    <location>
        <begin position="1"/>
        <end position="41"/>
    </location>
</feature>
<feature type="region of interest" description="Disordered" evidence="2">
    <location>
        <begin position="1303"/>
        <end position="1375"/>
    </location>
</feature>
<feature type="coiled-coil region" evidence="1">
    <location>
        <begin position="759"/>
        <end position="786"/>
    </location>
</feature>
<feature type="compositionally biased region" description="Polar residues" evidence="2">
    <location>
        <begin position="989"/>
        <end position="999"/>
    </location>
</feature>
<feature type="coiled-coil region" evidence="1">
    <location>
        <begin position="226"/>
        <end position="256"/>
    </location>
</feature>
<gene>
    <name evidence="3" type="ORF">ECRASSUSDP1_LOCUS2336</name>
</gene>
<keyword evidence="1" id="KW-0175">Coiled coil</keyword>
<feature type="coiled-coil region" evidence="1">
    <location>
        <begin position="320"/>
        <end position="347"/>
    </location>
</feature>
<feature type="compositionally biased region" description="Basic and acidic residues" evidence="2">
    <location>
        <begin position="1004"/>
        <end position="1033"/>
    </location>
</feature>
<reference evidence="3" key="1">
    <citation type="submission" date="2023-07" db="EMBL/GenBank/DDBJ databases">
        <authorList>
            <consortium name="AG Swart"/>
            <person name="Singh M."/>
            <person name="Singh A."/>
            <person name="Seah K."/>
            <person name="Emmerich C."/>
        </authorList>
    </citation>
    <scope>NUCLEOTIDE SEQUENCE</scope>
    <source>
        <strain evidence="3">DP1</strain>
    </source>
</reference>
<name>A0AAD1U5V6_EUPCR</name>
<feature type="coiled-coil region" evidence="1">
    <location>
        <begin position="411"/>
        <end position="557"/>
    </location>
</feature>
<feature type="compositionally biased region" description="Polar residues" evidence="2">
    <location>
        <begin position="1238"/>
        <end position="1262"/>
    </location>
</feature>
<feature type="compositionally biased region" description="Basic and acidic residues" evidence="2">
    <location>
        <begin position="1303"/>
        <end position="1319"/>
    </location>
</feature>
<organism evidence="3 4">
    <name type="scientific">Euplotes crassus</name>
    <dbReference type="NCBI Taxonomy" id="5936"/>
    <lineage>
        <taxon>Eukaryota</taxon>
        <taxon>Sar</taxon>
        <taxon>Alveolata</taxon>
        <taxon>Ciliophora</taxon>
        <taxon>Intramacronucleata</taxon>
        <taxon>Spirotrichea</taxon>
        <taxon>Hypotrichia</taxon>
        <taxon>Euplotida</taxon>
        <taxon>Euplotidae</taxon>
        <taxon>Moneuplotes</taxon>
    </lineage>
</organism>
<dbReference type="EMBL" id="CAMPGE010002228">
    <property type="protein sequence ID" value="CAI2361027.1"/>
    <property type="molecule type" value="Genomic_DNA"/>
</dbReference>
<accession>A0AAD1U5V6</accession>
<feature type="compositionally biased region" description="Basic and acidic residues" evidence="2">
    <location>
        <begin position="1341"/>
        <end position="1353"/>
    </location>
</feature>
<feature type="region of interest" description="Disordered" evidence="2">
    <location>
        <begin position="869"/>
        <end position="1081"/>
    </location>
</feature>
<feature type="compositionally biased region" description="Basic and acidic residues" evidence="2">
    <location>
        <begin position="917"/>
        <end position="946"/>
    </location>
</feature>
<sequence>MDHSSPRKKGSNLNRSTMVNPRLSLQSNSDSDDASPDPGKRIKLPEIILNKLVTTKASDAFTNIPGFKTTKSVTKRAKTEKKKSKRDYSVDSKIKKNILFQPINDKKSKAKVNTKVMEAWIEDTLTQAEHFEIPSVITKPSHKKPITRYGIDRLTLSKAGISDETIDRIYRSLFVHSVGFHELIKTCLQHTKNRFEHITSIWKVYSVLLEYSCKSDYKMLVDQVSIQNEERMKQMETDHNNKLEEMKEDERILKDEMNVMQKYSTVLEREKLDEKNFRIKLEEELLQNSKNHEEEVQLRLKFESKLNNMHSIHRDLGTKYRRALLDIETLQNTNELLNTKKIEIIQELNGIKTQFAEQENKLAYDKEKIIALEKENAIKVEQVQDLLIKTAQMQEKYDKLQYQYQLSLKNVSEQKLSIDVLKSQIQALKNEKTHLRQSEVESRMLKETFEDRLKDTTEELRSIKEVLQVSEREVLGFNEIRKEREERIDKLKNELESLKILHNRTDSNLAKTSIDLEKTLGQLETLREEYSQVVEKLKKINKARNEKINQLNNEQDLTDFLKKENQSLKDIIKERDSTICENEETIQSKDKQIHKMTSERITRDKSNALQMNQLNEKIISISGLLVEEQQLKEQWMDKYQKEQKEHSATNNILLSEKSTNKDLELKIKDVEIRLANAERTNGHYEKTLNNMQERANNFMSKYENSERDLKAKKHQIVQLTEQKEQLLKLKEDQASSHDEELTLIVTQHEMHYEDLLSYLTKIKTRSETLEKENEAISSKYNQRETEVANILNTGAERAAEVAKLNDQIKEMESDSNLGKIKELEEKLAKLKTAKDALEQKNIRLNVDLDKANERMKQIYKEYGFKQRNMDSRNEGEGYGYDESEEGQIESRSRDRGDISNGVSLGEGDVSGDVKIVSGREEEVEKERDEYVGKVDGEKQEEGEKVSGSKNLMNDGKINPTIEEAEETEEKESNKLPSGSKTESLPPDSTPESRGASNHSAKAINAHESEASLKQPSKEPEVKEVTFRSIKGSDRGSPVDLMIQGSHINKSQQSKVTKNTSNSSKKQDTGDKGTQARIHTKEQEIDADFELIRPIIEENLRQILANENQGSPPRNTSERSMPIAHEGSDANESRINYMKRELSQETYLPPEIQHTEPSEHLLPKNGQRGSVLQHYNNNNSPILSKNSIHHMSNHSTIITNSIRQELSHFGVGQRQHFNNSPSNLREFNQSAALTDEIQNTQRSDELLNTSTDMEPTQRQSVYQKGSPKKQQLPEKSQLKNRQNLLKVSQQPGYIDKEQAIIELPNREELMSNPRSREQSHQKVSRRRFNKKPEGTEGLMRSRYLEQEEEHKLEGYETYDNSETPNPTPYPSSTTKPMKIKVKKESERYGKLKLKSRPNIGPLIKAATSRDS</sequence>
<keyword evidence="4" id="KW-1185">Reference proteome</keyword>
<feature type="compositionally biased region" description="Low complexity" evidence="2">
    <location>
        <begin position="1053"/>
        <end position="1063"/>
    </location>
</feature>
<evidence type="ECO:0000313" key="3">
    <source>
        <dbReference type="EMBL" id="CAI2361027.1"/>
    </source>
</evidence>
<feature type="coiled-coil region" evidence="1">
    <location>
        <begin position="625"/>
        <end position="729"/>
    </location>
</feature>